<dbReference type="Pfam" id="PF03167">
    <property type="entry name" value="UDG"/>
    <property type="match status" value="1"/>
</dbReference>
<reference evidence="2 3" key="1">
    <citation type="journal article" date="2019" name="Int. J. Syst. Evol. Microbiol.">
        <title>The Global Catalogue of Microorganisms (GCM) 10K type strain sequencing project: providing services to taxonomists for standard genome sequencing and annotation.</title>
        <authorList>
            <consortium name="The Broad Institute Genomics Platform"/>
            <consortium name="The Broad Institute Genome Sequencing Center for Infectious Disease"/>
            <person name="Wu L."/>
            <person name="Ma J."/>
        </authorList>
    </citation>
    <scope>NUCLEOTIDE SEQUENCE [LARGE SCALE GENOMIC DNA]</scope>
    <source>
        <strain evidence="2 3">JCM 15089</strain>
    </source>
</reference>
<sequence length="200" mass="22906">MTTTDRNLSKLLAEIRACRICEAHLPHGVRPVIRASAKARICIIAQAPGIRVHETGLSFNDPSGDRLRDWMGIGRDVFYDEHKIAIIGMAHCFPGYDANGGDLPPRKECAEAWQDKLFAVLPPFDLTLLIGTYAFNWHLKGRAKKTVSDTVKSWREYTPDRIPLPHPSWRNNAWLKKNPWFAEDLLPYLRRRVKQALKPR</sequence>
<dbReference type="SMART" id="SM00986">
    <property type="entry name" value="UDG"/>
    <property type="match status" value="1"/>
</dbReference>
<dbReference type="InterPro" id="IPR005122">
    <property type="entry name" value="Uracil-DNA_glycosylase-like"/>
</dbReference>
<proteinExistence type="predicted"/>
<dbReference type="Gene3D" id="3.40.470.10">
    <property type="entry name" value="Uracil-DNA glycosylase-like domain"/>
    <property type="match status" value="1"/>
</dbReference>
<protein>
    <submittedName>
        <fullName evidence="2">Uracil-DNA glycosylase family protein</fullName>
    </submittedName>
</protein>
<evidence type="ECO:0000259" key="1">
    <source>
        <dbReference type="SMART" id="SM00986"/>
    </source>
</evidence>
<dbReference type="EMBL" id="BAAADD010000004">
    <property type="protein sequence ID" value="GAA0568649.1"/>
    <property type="molecule type" value="Genomic_DNA"/>
</dbReference>
<dbReference type="Proteomes" id="UP001499951">
    <property type="component" value="Unassembled WGS sequence"/>
</dbReference>
<dbReference type="InterPro" id="IPR036895">
    <property type="entry name" value="Uracil-DNA_glycosylase-like_sf"/>
</dbReference>
<keyword evidence="3" id="KW-1185">Reference proteome</keyword>
<dbReference type="PANTHER" id="PTHR42160:SF1">
    <property type="entry name" value="URACIL-DNA GLYCOSYLASE SUPERFAMILY PROTEIN"/>
    <property type="match status" value="1"/>
</dbReference>
<dbReference type="PANTHER" id="PTHR42160">
    <property type="entry name" value="URACIL-DNA GLYCOSYLASE SUPERFAMILY PROTEIN"/>
    <property type="match status" value="1"/>
</dbReference>
<feature type="domain" description="Uracil-DNA glycosylase-like" evidence="1">
    <location>
        <begin position="32"/>
        <end position="190"/>
    </location>
</feature>
<name>A0ABN1EKQ9_9PROT</name>
<evidence type="ECO:0000313" key="3">
    <source>
        <dbReference type="Proteomes" id="UP001499951"/>
    </source>
</evidence>
<evidence type="ECO:0000313" key="2">
    <source>
        <dbReference type="EMBL" id="GAA0568649.1"/>
    </source>
</evidence>
<dbReference type="RefSeq" id="WP_166929851.1">
    <property type="nucleotide sequence ID" value="NZ_BAAADD010000004.1"/>
</dbReference>
<accession>A0ABN1EKQ9</accession>
<gene>
    <name evidence="2" type="ORF">GCM10008942_16570</name>
</gene>
<dbReference type="InterPro" id="IPR047124">
    <property type="entry name" value="HI_0220.2"/>
</dbReference>
<dbReference type="SMART" id="SM00987">
    <property type="entry name" value="UreE_C"/>
    <property type="match status" value="1"/>
</dbReference>
<dbReference type="CDD" id="cd10033">
    <property type="entry name" value="UDG_like"/>
    <property type="match status" value="1"/>
</dbReference>
<comment type="caution">
    <text evidence="2">The sequence shown here is derived from an EMBL/GenBank/DDBJ whole genome shotgun (WGS) entry which is preliminary data.</text>
</comment>
<organism evidence="2 3">
    <name type="scientific">Rhizomicrobium electricum</name>
    <dbReference type="NCBI Taxonomy" id="480070"/>
    <lineage>
        <taxon>Bacteria</taxon>
        <taxon>Pseudomonadati</taxon>
        <taxon>Pseudomonadota</taxon>
        <taxon>Alphaproteobacteria</taxon>
        <taxon>Micropepsales</taxon>
        <taxon>Micropepsaceae</taxon>
        <taxon>Rhizomicrobium</taxon>
    </lineage>
</organism>
<dbReference type="SUPFAM" id="SSF52141">
    <property type="entry name" value="Uracil-DNA glycosylase-like"/>
    <property type="match status" value="1"/>
</dbReference>